<dbReference type="Gene3D" id="3.40.50.1820">
    <property type="entry name" value="alpha/beta hydrolase"/>
    <property type="match status" value="2"/>
</dbReference>
<evidence type="ECO:0000259" key="1">
    <source>
        <dbReference type="Pfam" id="PF07859"/>
    </source>
</evidence>
<dbReference type="PANTHER" id="PTHR23025:SF4">
    <property type="entry name" value="ALPHA_BETA HYDROLASE FOLD-3 DOMAIN-CONTAINING PROTEIN"/>
    <property type="match status" value="1"/>
</dbReference>
<sequence>MLIDDQEGDPQLIEKAKKVLDPEVSPLLVDDQKLAKLMPTYILSVGHDRLRDCAFIYEGRLKRVQVPVVHDHYEHTFHGSIGFLHGPFALDIAHEMINEVSSKKLFSLVEQKKHYRKYVDWSLIPSKYRTVYKNPITDDQEGDPQLIEKAKKVLDPEVSPLLVDDQKLAKLMPTYILSVGHDRLRDCAFIYEGRLKRVHVPVVHDHYEHTFHGSIGFLHGPFALDIAHEMISGVVKYIKENL</sequence>
<evidence type="ECO:0000313" key="3">
    <source>
        <dbReference type="Proteomes" id="UP000663860"/>
    </source>
</evidence>
<dbReference type="EMBL" id="CAJNOE010000018">
    <property type="protein sequence ID" value="CAF0741357.1"/>
    <property type="molecule type" value="Genomic_DNA"/>
</dbReference>
<dbReference type="GO" id="GO:0005829">
    <property type="term" value="C:cytosol"/>
    <property type="evidence" value="ECO:0007669"/>
    <property type="project" value="TreeGrafter"/>
</dbReference>
<dbReference type="SUPFAM" id="SSF53474">
    <property type="entry name" value="alpha/beta-Hydrolases"/>
    <property type="match status" value="2"/>
</dbReference>
<dbReference type="AlphaFoldDB" id="A0A813NLD4"/>
<name>A0A813NLD4_9BILA</name>
<dbReference type="GO" id="GO:0004771">
    <property type="term" value="F:sterol ester esterase activity"/>
    <property type="evidence" value="ECO:0007669"/>
    <property type="project" value="TreeGrafter"/>
</dbReference>
<dbReference type="Pfam" id="PF07859">
    <property type="entry name" value="Abhydrolase_3"/>
    <property type="match status" value="2"/>
</dbReference>
<dbReference type="GO" id="GO:0019433">
    <property type="term" value="P:triglyceride catabolic process"/>
    <property type="evidence" value="ECO:0007669"/>
    <property type="project" value="TreeGrafter"/>
</dbReference>
<comment type="caution">
    <text evidence="2">The sequence shown here is derived from an EMBL/GenBank/DDBJ whole genome shotgun (WGS) entry which is preliminary data.</text>
</comment>
<dbReference type="InterPro" id="IPR029058">
    <property type="entry name" value="AB_hydrolase_fold"/>
</dbReference>
<dbReference type="PANTHER" id="PTHR23025">
    <property type="entry name" value="TRIACYLGLYCEROL LIPASE"/>
    <property type="match status" value="1"/>
</dbReference>
<feature type="domain" description="Alpha/beta hydrolase fold-3" evidence="1">
    <location>
        <begin position="16"/>
        <end position="79"/>
    </location>
</feature>
<feature type="domain" description="Alpha/beta hydrolase fold-3" evidence="1">
    <location>
        <begin position="150"/>
        <end position="213"/>
    </location>
</feature>
<gene>
    <name evidence="2" type="ORF">IZO911_LOCUS3563</name>
</gene>
<proteinExistence type="predicted"/>
<protein>
    <recommendedName>
        <fullName evidence="1">Alpha/beta hydrolase fold-3 domain-containing protein</fullName>
    </recommendedName>
</protein>
<reference evidence="2" key="1">
    <citation type="submission" date="2021-02" db="EMBL/GenBank/DDBJ databases">
        <authorList>
            <person name="Nowell W R."/>
        </authorList>
    </citation>
    <scope>NUCLEOTIDE SEQUENCE</scope>
</reference>
<dbReference type="Proteomes" id="UP000663860">
    <property type="component" value="Unassembled WGS sequence"/>
</dbReference>
<evidence type="ECO:0000313" key="2">
    <source>
        <dbReference type="EMBL" id="CAF0741357.1"/>
    </source>
</evidence>
<dbReference type="InterPro" id="IPR013094">
    <property type="entry name" value="AB_hydrolase_3"/>
</dbReference>
<accession>A0A813NLD4</accession>
<dbReference type="GO" id="GO:0004806">
    <property type="term" value="F:triacylglycerol lipase activity"/>
    <property type="evidence" value="ECO:0007669"/>
    <property type="project" value="TreeGrafter"/>
</dbReference>
<organism evidence="2 3">
    <name type="scientific">Adineta steineri</name>
    <dbReference type="NCBI Taxonomy" id="433720"/>
    <lineage>
        <taxon>Eukaryota</taxon>
        <taxon>Metazoa</taxon>
        <taxon>Spiralia</taxon>
        <taxon>Gnathifera</taxon>
        <taxon>Rotifera</taxon>
        <taxon>Eurotatoria</taxon>
        <taxon>Bdelloidea</taxon>
        <taxon>Adinetida</taxon>
        <taxon>Adinetidae</taxon>
        <taxon>Adineta</taxon>
    </lineage>
</organism>